<reference evidence="2" key="1">
    <citation type="submission" date="2023-05" db="EMBL/GenBank/DDBJ databases">
        <authorList>
            <person name="Stuckert A."/>
        </authorList>
    </citation>
    <scope>NUCLEOTIDE SEQUENCE</scope>
</reference>
<dbReference type="EMBL" id="CATNWA010021277">
    <property type="protein sequence ID" value="CAI9622079.1"/>
    <property type="molecule type" value="Genomic_DNA"/>
</dbReference>
<organism evidence="2 3">
    <name type="scientific">Staurois parvus</name>
    <dbReference type="NCBI Taxonomy" id="386267"/>
    <lineage>
        <taxon>Eukaryota</taxon>
        <taxon>Metazoa</taxon>
        <taxon>Chordata</taxon>
        <taxon>Craniata</taxon>
        <taxon>Vertebrata</taxon>
        <taxon>Euteleostomi</taxon>
        <taxon>Amphibia</taxon>
        <taxon>Batrachia</taxon>
        <taxon>Anura</taxon>
        <taxon>Neobatrachia</taxon>
        <taxon>Ranoidea</taxon>
        <taxon>Ranidae</taxon>
        <taxon>Staurois</taxon>
    </lineage>
</organism>
<evidence type="ECO:0000256" key="1">
    <source>
        <dbReference type="SAM" id="MobiDB-lite"/>
    </source>
</evidence>
<feature type="region of interest" description="Disordered" evidence="1">
    <location>
        <begin position="1"/>
        <end position="65"/>
    </location>
</feature>
<proteinExistence type="predicted"/>
<evidence type="ECO:0000313" key="2">
    <source>
        <dbReference type="EMBL" id="CAI9622079.1"/>
    </source>
</evidence>
<gene>
    <name evidence="2" type="ORF">SPARVUS_LOCUS16226164</name>
</gene>
<sequence length="65" mass="7474">MQNPDLCLDSADWPCDDHMHSPKKKNLSSTTHQTEHEQSDYTQYVLSGDKRGALEEGRIREDSIK</sequence>
<keyword evidence="3" id="KW-1185">Reference proteome</keyword>
<comment type="caution">
    <text evidence="2">The sequence shown here is derived from an EMBL/GenBank/DDBJ whole genome shotgun (WGS) entry which is preliminary data.</text>
</comment>
<feature type="compositionally biased region" description="Basic and acidic residues" evidence="1">
    <location>
        <begin position="48"/>
        <end position="65"/>
    </location>
</feature>
<evidence type="ECO:0000313" key="3">
    <source>
        <dbReference type="Proteomes" id="UP001162483"/>
    </source>
</evidence>
<name>A0ABN9HJW8_9NEOB</name>
<feature type="non-terminal residue" evidence="2">
    <location>
        <position position="65"/>
    </location>
</feature>
<dbReference type="Proteomes" id="UP001162483">
    <property type="component" value="Unassembled WGS sequence"/>
</dbReference>
<protein>
    <submittedName>
        <fullName evidence="2">Uncharacterized protein</fullName>
    </submittedName>
</protein>
<accession>A0ABN9HJW8</accession>